<evidence type="ECO:0000313" key="2">
    <source>
        <dbReference type="Proteomes" id="UP000295391"/>
    </source>
</evidence>
<keyword evidence="2" id="KW-1185">Reference proteome</keyword>
<dbReference type="Proteomes" id="UP000295391">
    <property type="component" value="Unassembled WGS sequence"/>
</dbReference>
<name>A0A4V3DA36_9HYPH</name>
<organism evidence="1 2">
    <name type="scientific">Maritalea mobilis</name>
    <dbReference type="NCBI Taxonomy" id="483324"/>
    <lineage>
        <taxon>Bacteria</taxon>
        <taxon>Pseudomonadati</taxon>
        <taxon>Pseudomonadota</taxon>
        <taxon>Alphaproteobacteria</taxon>
        <taxon>Hyphomicrobiales</taxon>
        <taxon>Devosiaceae</taxon>
        <taxon>Maritalea</taxon>
    </lineage>
</organism>
<reference evidence="1 2" key="1">
    <citation type="submission" date="2019-03" db="EMBL/GenBank/DDBJ databases">
        <title>Genomic Encyclopedia of Type Strains, Phase III (KMG-III): the genomes of soil and plant-associated and newly described type strains.</title>
        <authorList>
            <person name="Whitman W."/>
        </authorList>
    </citation>
    <scope>NUCLEOTIDE SEQUENCE [LARGE SCALE GENOMIC DNA]</scope>
    <source>
        <strain evidence="1 2">CGMCC 1.7002</strain>
    </source>
</reference>
<dbReference type="AlphaFoldDB" id="A0A4V3DA36"/>
<comment type="caution">
    <text evidence="1">The sequence shown here is derived from an EMBL/GenBank/DDBJ whole genome shotgun (WGS) entry which is preliminary data.</text>
</comment>
<proteinExistence type="predicted"/>
<gene>
    <name evidence="1" type="ORF">ATL17_3335</name>
</gene>
<evidence type="ECO:0000313" key="1">
    <source>
        <dbReference type="EMBL" id="TDQ60448.1"/>
    </source>
</evidence>
<protein>
    <submittedName>
        <fullName evidence="1">Uncharacterized protein</fullName>
    </submittedName>
</protein>
<accession>A0A4V3DA36</accession>
<dbReference type="EMBL" id="SNYR01000004">
    <property type="protein sequence ID" value="TDQ60448.1"/>
    <property type="molecule type" value="Genomic_DNA"/>
</dbReference>
<sequence>MKTISIVHKKGGVGKPPSPICLHQVRKILVSKVILETIAMCAYVDCG</sequence>